<evidence type="ECO:0000313" key="11">
    <source>
        <dbReference type="EMBL" id="PTX58909.1"/>
    </source>
</evidence>
<sequence>MVYHPDRKVMTSLTLAGSLLFGSHSANAAAVKPEVQKENANDRMKGNEVVEKASVVQKSPHKMQYNVISSGIRMHMGANSGSTPSGEVQAEGRLKVSAGYHVVEKGDTLSEIAQEHNTQLNALLKLNTQVKDPDRIYVGQKIRLGASAESEGTLSSDKSSVEGSGEKEGTVKLASKGGGEASGGWQAKAAAIINDAKAKLNASYRYGATGPSSFDCSGFTQYVFSQNGYNLPRSSSAQATVGVSVTRGDLRAGDLLFFRTGGGGISHVSIYMGDGQIIHATNPEQDITINHLSEAYWSERFSGARRVIH</sequence>
<dbReference type="GO" id="GO:0006508">
    <property type="term" value="P:proteolysis"/>
    <property type="evidence" value="ECO:0007669"/>
    <property type="project" value="UniProtKB-KW"/>
</dbReference>
<evidence type="ECO:0000313" key="12">
    <source>
        <dbReference type="Proteomes" id="UP000244240"/>
    </source>
</evidence>
<dbReference type="InterPro" id="IPR000064">
    <property type="entry name" value="NLP_P60_dom"/>
</dbReference>
<dbReference type="InterPro" id="IPR051202">
    <property type="entry name" value="Peptidase_C40"/>
</dbReference>
<protein>
    <submittedName>
        <fullName evidence="11">LysM domain-containing protein</fullName>
    </submittedName>
</protein>
<evidence type="ECO:0000256" key="1">
    <source>
        <dbReference type="ARBA" id="ARBA00007074"/>
    </source>
</evidence>
<accession>A0A2T6BS86</accession>
<feature type="domain" description="LysM" evidence="9">
    <location>
        <begin position="99"/>
        <end position="144"/>
    </location>
</feature>
<dbReference type="Pfam" id="PF01476">
    <property type="entry name" value="LysM"/>
    <property type="match status" value="1"/>
</dbReference>
<evidence type="ECO:0000256" key="3">
    <source>
        <dbReference type="ARBA" id="ARBA00022729"/>
    </source>
</evidence>
<dbReference type="InterPro" id="IPR018392">
    <property type="entry name" value="LysM"/>
</dbReference>
<dbReference type="Proteomes" id="UP000244240">
    <property type="component" value="Unassembled WGS sequence"/>
</dbReference>
<dbReference type="PROSITE" id="PS51782">
    <property type="entry name" value="LYSM"/>
    <property type="match status" value="1"/>
</dbReference>
<keyword evidence="12" id="KW-1185">Reference proteome</keyword>
<dbReference type="InterPro" id="IPR038765">
    <property type="entry name" value="Papain-like_cys_pep_sf"/>
</dbReference>
<name>A0A2T6BS86_9BACL</name>
<feature type="signal peptide" evidence="8">
    <location>
        <begin position="1"/>
        <end position="28"/>
    </location>
</feature>
<comment type="similarity">
    <text evidence="1">Belongs to the peptidase C40 family.</text>
</comment>
<dbReference type="InterPro" id="IPR036779">
    <property type="entry name" value="LysM_dom_sf"/>
</dbReference>
<dbReference type="Gene3D" id="3.90.1720.10">
    <property type="entry name" value="endopeptidase domain like (from Nostoc punctiforme)"/>
    <property type="match status" value="1"/>
</dbReference>
<keyword evidence="5" id="KW-0378">Hydrolase</keyword>
<dbReference type="CDD" id="cd00118">
    <property type="entry name" value="LysM"/>
    <property type="match status" value="1"/>
</dbReference>
<proteinExistence type="inferred from homology"/>
<reference evidence="11 12" key="1">
    <citation type="submission" date="2018-04" db="EMBL/GenBank/DDBJ databases">
        <title>Genomic Encyclopedia of Archaeal and Bacterial Type Strains, Phase II (KMG-II): from individual species to whole genera.</title>
        <authorList>
            <person name="Goeker M."/>
        </authorList>
    </citation>
    <scope>NUCLEOTIDE SEQUENCE [LARGE SCALE GENOMIC DNA]</scope>
    <source>
        <strain evidence="11 12">DSM 45787</strain>
    </source>
</reference>
<evidence type="ECO:0000256" key="8">
    <source>
        <dbReference type="SAM" id="SignalP"/>
    </source>
</evidence>
<dbReference type="SUPFAM" id="SSF54106">
    <property type="entry name" value="LysM domain"/>
    <property type="match status" value="1"/>
</dbReference>
<dbReference type="PANTHER" id="PTHR47053">
    <property type="entry name" value="MUREIN DD-ENDOPEPTIDASE MEPH-RELATED"/>
    <property type="match status" value="1"/>
</dbReference>
<keyword evidence="2" id="KW-0645">Protease</keyword>
<feature type="compositionally biased region" description="Polar residues" evidence="7">
    <location>
        <begin position="150"/>
        <end position="162"/>
    </location>
</feature>
<comment type="caution">
    <text evidence="11">The sequence shown here is derived from an EMBL/GenBank/DDBJ whole genome shotgun (WGS) entry which is preliminary data.</text>
</comment>
<evidence type="ECO:0000256" key="5">
    <source>
        <dbReference type="ARBA" id="ARBA00022801"/>
    </source>
</evidence>
<keyword evidence="4" id="KW-0677">Repeat</keyword>
<evidence type="ECO:0000259" key="9">
    <source>
        <dbReference type="PROSITE" id="PS51782"/>
    </source>
</evidence>
<evidence type="ECO:0000259" key="10">
    <source>
        <dbReference type="PROSITE" id="PS51935"/>
    </source>
</evidence>
<gene>
    <name evidence="11" type="ORF">C8P63_11491</name>
</gene>
<evidence type="ECO:0000256" key="4">
    <source>
        <dbReference type="ARBA" id="ARBA00022737"/>
    </source>
</evidence>
<dbReference type="PANTHER" id="PTHR47053:SF1">
    <property type="entry name" value="MUREIN DD-ENDOPEPTIDASE MEPH-RELATED"/>
    <property type="match status" value="1"/>
</dbReference>
<dbReference type="EMBL" id="QBKR01000014">
    <property type="protein sequence ID" value="PTX58909.1"/>
    <property type="molecule type" value="Genomic_DNA"/>
</dbReference>
<feature type="chain" id="PRO_5015743831" evidence="8">
    <location>
        <begin position="29"/>
        <end position="309"/>
    </location>
</feature>
<keyword evidence="6" id="KW-0788">Thiol protease</keyword>
<dbReference type="SMART" id="SM00257">
    <property type="entry name" value="LysM"/>
    <property type="match status" value="1"/>
</dbReference>
<keyword evidence="3 8" id="KW-0732">Signal</keyword>
<dbReference type="AlphaFoldDB" id="A0A2T6BS86"/>
<dbReference type="SUPFAM" id="SSF54001">
    <property type="entry name" value="Cysteine proteinases"/>
    <property type="match status" value="1"/>
</dbReference>
<feature type="region of interest" description="Disordered" evidence="7">
    <location>
        <begin position="148"/>
        <end position="183"/>
    </location>
</feature>
<dbReference type="Pfam" id="PF00877">
    <property type="entry name" value="NLPC_P60"/>
    <property type="match status" value="1"/>
</dbReference>
<evidence type="ECO:0000256" key="2">
    <source>
        <dbReference type="ARBA" id="ARBA00022670"/>
    </source>
</evidence>
<organism evidence="11 12">
    <name type="scientific">Melghirimyces profundicolus</name>
    <dbReference type="NCBI Taxonomy" id="1242148"/>
    <lineage>
        <taxon>Bacteria</taxon>
        <taxon>Bacillati</taxon>
        <taxon>Bacillota</taxon>
        <taxon>Bacilli</taxon>
        <taxon>Bacillales</taxon>
        <taxon>Thermoactinomycetaceae</taxon>
        <taxon>Melghirimyces</taxon>
    </lineage>
</organism>
<dbReference type="PROSITE" id="PS51935">
    <property type="entry name" value="NLPC_P60"/>
    <property type="match status" value="1"/>
</dbReference>
<evidence type="ECO:0000256" key="7">
    <source>
        <dbReference type="SAM" id="MobiDB-lite"/>
    </source>
</evidence>
<evidence type="ECO:0000256" key="6">
    <source>
        <dbReference type="ARBA" id="ARBA00022807"/>
    </source>
</evidence>
<dbReference type="GO" id="GO:0008234">
    <property type="term" value="F:cysteine-type peptidase activity"/>
    <property type="evidence" value="ECO:0007669"/>
    <property type="project" value="UniProtKB-KW"/>
</dbReference>
<dbReference type="Gene3D" id="3.10.350.10">
    <property type="entry name" value="LysM domain"/>
    <property type="match status" value="1"/>
</dbReference>
<dbReference type="RefSeq" id="WP_170109617.1">
    <property type="nucleotide sequence ID" value="NZ_QBKR01000014.1"/>
</dbReference>
<feature type="domain" description="NlpC/P60" evidence="10">
    <location>
        <begin position="186"/>
        <end position="308"/>
    </location>
</feature>